<organism evidence="2 3">
    <name type="scientific">Exophiala xenobiotica</name>
    <dbReference type="NCBI Taxonomy" id="348802"/>
    <lineage>
        <taxon>Eukaryota</taxon>
        <taxon>Fungi</taxon>
        <taxon>Dikarya</taxon>
        <taxon>Ascomycota</taxon>
        <taxon>Pezizomycotina</taxon>
        <taxon>Eurotiomycetes</taxon>
        <taxon>Chaetothyriomycetidae</taxon>
        <taxon>Chaetothyriales</taxon>
        <taxon>Herpotrichiellaceae</taxon>
        <taxon>Exophiala</taxon>
    </lineage>
</organism>
<dbReference type="RefSeq" id="XP_013317443.1">
    <property type="nucleotide sequence ID" value="XM_013461989.1"/>
</dbReference>
<evidence type="ECO:0000256" key="1">
    <source>
        <dbReference type="SAM" id="MobiDB-lite"/>
    </source>
</evidence>
<reference evidence="2 3" key="1">
    <citation type="submission" date="2015-01" db="EMBL/GenBank/DDBJ databases">
        <title>The Genome Sequence of Exophiala xenobiotica CBS118157.</title>
        <authorList>
            <consortium name="The Broad Institute Genomics Platform"/>
            <person name="Cuomo C."/>
            <person name="de Hoog S."/>
            <person name="Gorbushina A."/>
            <person name="Stielow B."/>
            <person name="Teixiera M."/>
            <person name="Abouelleil A."/>
            <person name="Chapman S.B."/>
            <person name="Priest M."/>
            <person name="Young S.K."/>
            <person name="Wortman J."/>
            <person name="Nusbaum C."/>
            <person name="Birren B."/>
        </authorList>
    </citation>
    <scope>NUCLEOTIDE SEQUENCE [LARGE SCALE GENOMIC DNA]</scope>
    <source>
        <strain evidence="2 3">CBS 118157</strain>
    </source>
</reference>
<dbReference type="GeneID" id="25327386"/>
<proteinExistence type="predicted"/>
<feature type="region of interest" description="Disordered" evidence="1">
    <location>
        <begin position="57"/>
        <end position="94"/>
    </location>
</feature>
<evidence type="ECO:0000313" key="3">
    <source>
        <dbReference type="Proteomes" id="UP000054342"/>
    </source>
</evidence>
<sequence>MAFIVEYYKVYSSYYGARIEIIFTPTIPDSAMSNATNARKEVNDAIINSGSNAIGQIVDTANSSKRKREQNKLEREARERAEREKAERAKTGGK</sequence>
<evidence type="ECO:0000313" key="2">
    <source>
        <dbReference type="EMBL" id="KIW56859.1"/>
    </source>
</evidence>
<dbReference type="HOGENOM" id="CLU_185447_0_0_1"/>
<keyword evidence="3" id="KW-1185">Reference proteome</keyword>
<name>A0A0D2FA08_9EURO</name>
<protein>
    <submittedName>
        <fullName evidence="2">Uncharacterized protein</fullName>
    </submittedName>
</protein>
<dbReference type="OrthoDB" id="4188898at2759"/>
<accession>A0A0D2FA08</accession>
<dbReference type="EMBL" id="KN847319">
    <property type="protein sequence ID" value="KIW56859.1"/>
    <property type="molecule type" value="Genomic_DNA"/>
</dbReference>
<dbReference type="AlphaFoldDB" id="A0A0D2FA08"/>
<feature type="compositionally biased region" description="Basic and acidic residues" evidence="1">
    <location>
        <begin position="70"/>
        <end position="94"/>
    </location>
</feature>
<dbReference type="Proteomes" id="UP000054342">
    <property type="component" value="Unassembled WGS sequence"/>
</dbReference>
<gene>
    <name evidence="2" type="ORF">PV05_05478</name>
</gene>